<dbReference type="GO" id="GO:0000271">
    <property type="term" value="P:polysaccharide biosynthetic process"/>
    <property type="evidence" value="ECO:0007669"/>
    <property type="project" value="TreeGrafter"/>
</dbReference>
<organism evidence="3 4">
    <name type="scientific">Muiribacterium halophilum</name>
    <dbReference type="NCBI Taxonomy" id="2053465"/>
    <lineage>
        <taxon>Bacteria</taxon>
        <taxon>Candidatus Muiribacteriota</taxon>
        <taxon>Candidatus Muiribacteriia</taxon>
        <taxon>Candidatus Muiribacteriales</taxon>
        <taxon>Candidatus Muiribacteriaceae</taxon>
        <taxon>Candidatus Muiribacterium</taxon>
    </lineage>
</organism>
<dbReference type="PANTHER" id="PTHR30244:SF34">
    <property type="entry name" value="DTDP-4-AMINO-4,6-DIDEOXYGALACTOSE TRANSAMINASE"/>
    <property type="match status" value="1"/>
</dbReference>
<sequence>MLDFIVPRHSVHYTFKEYKTIFDYIFFDKIPTSDDSFKTFVNEKLKKDTFYGLSLRVLFYHVVKYLKQNNKDKNEIILFPEYSFPALVNAAKEAGLKVYFYRVDNSLEADVSSVERLCKNLNPLAVVLSQHFGNTDKNSQKIKDLCETYKTTLLEDCAHAFANLITYGDITFYSFGTGKDIVACGGGMIAFDKVKCDALMSHLENIKKTPDKEIIVRYFKGFLPEIIFSSFPFYHLFVFPVFYVMSMINRKYLEKKMKEDDDGFSKTLYVMPQIMHRLLELNLSRSKKWWKKRKKLAKIYKEELKGTLLPSKTFLMAVIKLRDEESKYKIAQKLMKDFIDVRMDYIKFYLPHPLQEKLIYIPTHPFVNKKVLKRIVGILKKNKGLYEKTV</sequence>
<dbReference type="InterPro" id="IPR000653">
    <property type="entry name" value="DegT/StrS_aminotransferase"/>
</dbReference>
<dbReference type="Gene3D" id="3.40.640.10">
    <property type="entry name" value="Type I PLP-dependent aspartate aminotransferase-like (Major domain)"/>
    <property type="match status" value="1"/>
</dbReference>
<feature type="transmembrane region" description="Helical" evidence="2">
    <location>
        <begin position="226"/>
        <end position="248"/>
    </location>
</feature>
<keyword evidence="2" id="KW-0472">Membrane</keyword>
<comment type="caution">
    <text evidence="3">The sequence shown here is derived from an EMBL/GenBank/DDBJ whole genome shotgun (WGS) entry which is preliminary data.</text>
</comment>
<proteinExistence type="inferred from homology"/>
<keyword evidence="1" id="KW-0663">Pyridoxal phosphate</keyword>
<dbReference type="InterPro" id="IPR015424">
    <property type="entry name" value="PyrdxlP-dep_Trfase"/>
</dbReference>
<reference evidence="3 4" key="1">
    <citation type="submission" date="2017-11" db="EMBL/GenBank/DDBJ databases">
        <title>Genome-resolved metagenomics identifies genetic mobility, metabolic interactions, and unexpected diversity in perchlorate-reducing communities.</title>
        <authorList>
            <person name="Barnum T.P."/>
            <person name="Figueroa I.A."/>
            <person name="Carlstrom C.I."/>
            <person name="Lucas L.N."/>
            <person name="Engelbrektson A.L."/>
            <person name="Coates J.D."/>
        </authorList>
    </citation>
    <scope>NUCLEOTIDE SEQUENCE [LARGE SCALE GENOMIC DNA]</scope>
    <source>
        <strain evidence="3">BM706</strain>
    </source>
</reference>
<comment type="similarity">
    <text evidence="1">Belongs to the DegT/DnrJ/EryC1 family.</text>
</comment>
<keyword evidence="2" id="KW-0812">Transmembrane</keyword>
<dbReference type="GO" id="GO:0008483">
    <property type="term" value="F:transaminase activity"/>
    <property type="evidence" value="ECO:0007669"/>
    <property type="project" value="TreeGrafter"/>
</dbReference>
<dbReference type="EMBL" id="PKTG01000077">
    <property type="protein sequence ID" value="PLX17927.1"/>
    <property type="molecule type" value="Genomic_DNA"/>
</dbReference>
<dbReference type="InterPro" id="IPR015421">
    <property type="entry name" value="PyrdxlP-dep_Trfase_major"/>
</dbReference>
<dbReference type="SUPFAM" id="SSF53383">
    <property type="entry name" value="PLP-dependent transferases"/>
    <property type="match status" value="1"/>
</dbReference>
<dbReference type="Proteomes" id="UP000234857">
    <property type="component" value="Unassembled WGS sequence"/>
</dbReference>
<evidence type="ECO:0000256" key="1">
    <source>
        <dbReference type="RuleBase" id="RU004508"/>
    </source>
</evidence>
<accession>A0A2N5ZGV0</accession>
<evidence type="ECO:0000313" key="3">
    <source>
        <dbReference type="EMBL" id="PLX17927.1"/>
    </source>
</evidence>
<dbReference type="GO" id="GO:0030170">
    <property type="term" value="F:pyridoxal phosphate binding"/>
    <property type="evidence" value="ECO:0007669"/>
    <property type="project" value="TreeGrafter"/>
</dbReference>
<dbReference type="Pfam" id="PF01041">
    <property type="entry name" value="DegT_DnrJ_EryC1"/>
    <property type="match status" value="1"/>
</dbReference>
<evidence type="ECO:0000313" key="4">
    <source>
        <dbReference type="Proteomes" id="UP000234857"/>
    </source>
</evidence>
<dbReference type="AlphaFoldDB" id="A0A2N5ZGV0"/>
<evidence type="ECO:0008006" key="5">
    <source>
        <dbReference type="Google" id="ProtNLM"/>
    </source>
</evidence>
<evidence type="ECO:0000256" key="2">
    <source>
        <dbReference type="SAM" id="Phobius"/>
    </source>
</evidence>
<gene>
    <name evidence="3" type="ORF">C0601_05990</name>
</gene>
<keyword evidence="2" id="KW-1133">Transmembrane helix</keyword>
<protein>
    <recommendedName>
        <fullName evidence="5">DegT/DnrJ/EryC1/StrS aminotransferase family protein</fullName>
    </recommendedName>
</protein>
<name>A0A2N5ZGV0_MUIH1</name>
<dbReference type="PANTHER" id="PTHR30244">
    <property type="entry name" value="TRANSAMINASE"/>
    <property type="match status" value="1"/>
</dbReference>